<protein>
    <submittedName>
        <fullName evidence="2">Glycosyltransferase involved in cell wall bisynthesis</fullName>
    </submittedName>
</protein>
<organism evidence="2 3">
    <name type="scientific">Butyrivibrio fibrisolvens</name>
    <dbReference type="NCBI Taxonomy" id="831"/>
    <lineage>
        <taxon>Bacteria</taxon>
        <taxon>Bacillati</taxon>
        <taxon>Bacillota</taxon>
        <taxon>Clostridia</taxon>
        <taxon>Lachnospirales</taxon>
        <taxon>Lachnospiraceae</taxon>
        <taxon>Butyrivibrio</taxon>
    </lineage>
</organism>
<dbReference type="OrthoDB" id="3189257at2"/>
<reference evidence="2 3" key="1">
    <citation type="submission" date="2016-10" db="EMBL/GenBank/DDBJ databases">
        <authorList>
            <person name="de Groot N.N."/>
        </authorList>
    </citation>
    <scope>NUCLEOTIDE SEQUENCE [LARGE SCALE GENOMIC DNA]</scope>
    <source>
        <strain evidence="2 3">AR40</strain>
    </source>
</reference>
<dbReference type="RefSeq" id="WP_074757213.1">
    <property type="nucleotide sequence ID" value="NZ_FOGJ01000019.1"/>
</dbReference>
<dbReference type="InterPro" id="IPR029044">
    <property type="entry name" value="Nucleotide-diphossugar_trans"/>
</dbReference>
<sequence>MVNNKINLSVIIPAYNAERYIPECLDSIIKNGCDDIEVLVIDDGSTDNSKDVIKEYVRKDNRIQYIYQNNSGVSAARNMGLDNAKGRYIMFLDADDFVDNKVFDELLEDILEEMPDFTAYSKKILYPNGRIKDIFFDIKEDRCSDKRFIYELMYASSSFNECWGKIYKKEIIDKYGLRFPAGIKIGEDLLFVYSYFEKCNSFELVNSCLLMYRQHEESAMRKSLTDDRLKITDMLYNCGQDYLNKINDSDLSYKADIYYFRVLTNLCREFASSNSRNESIRRIYTSEVSNKIMKKLKLKIIPTYKMHEYLLMKYKMVSLSAFYYGLKARA</sequence>
<dbReference type="InterPro" id="IPR001173">
    <property type="entry name" value="Glyco_trans_2-like"/>
</dbReference>
<dbReference type="PANTHER" id="PTHR22916">
    <property type="entry name" value="GLYCOSYLTRANSFERASE"/>
    <property type="match status" value="1"/>
</dbReference>
<evidence type="ECO:0000259" key="1">
    <source>
        <dbReference type="Pfam" id="PF00535"/>
    </source>
</evidence>
<dbReference type="Gene3D" id="3.90.550.10">
    <property type="entry name" value="Spore Coat Polysaccharide Biosynthesis Protein SpsA, Chain A"/>
    <property type="match status" value="1"/>
</dbReference>
<proteinExistence type="predicted"/>
<gene>
    <name evidence="2" type="ORF">SAMN04487884_11974</name>
</gene>
<keyword evidence="2" id="KW-0808">Transferase</keyword>
<name>A0A1H9URW5_BUTFI</name>
<dbReference type="CDD" id="cd00761">
    <property type="entry name" value="Glyco_tranf_GTA_type"/>
    <property type="match status" value="1"/>
</dbReference>
<dbReference type="PANTHER" id="PTHR22916:SF3">
    <property type="entry name" value="UDP-GLCNAC:BETAGAL BETA-1,3-N-ACETYLGLUCOSAMINYLTRANSFERASE-LIKE PROTEIN 1"/>
    <property type="match status" value="1"/>
</dbReference>
<evidence type="ECO:0000313" key="3">
    <source>
        <dbReference type="Proteomes" id="UP000182584"/>
    </source>
</evidence>
<evidence type="ECO:0000313" key="2">
    <source>
        <dbReference type="EMBL" id="SES12152.1"/>
    </source>
</evidence>
<dbReference type="SUPFAM" id="SSF53448">
    <property type="entry name" value="Nucleotide-diphospho-sugar transferases"/>
    <property type="match status" value="1"/>
</dbReference>
<accession>A0A1H9URW5</accession>
<dbReference type="EMBL" id="FOGJ01000019">
    <property type="protein sequence ID" value="SES12152.1"/>
    <property type="molecule type" value="Genomic_DNA"/>
</dbReference>
<dbReference type="GO" id="GO:0016758">
    <property type="term" value="F:hexosyltransferase activity"/>
    <property type="evidence" value="ECO:0007669"/>
    <property type="project" value="UniProtKB-ARBA"/>
</dbReference>
<dbReference type="Pfam" id="PF00535">
    <property type="entry name" value="Glycos_transf_2"/>
    <property type="match status" value="1"/>
</dbReference>
<feature type="domain" description="Glycosyltransferase 2-like" evidence="1">
    <location>
        <begin position="9"/>
        <end position="120"/>
    </location>
</feature>
<dbReference type="Proteomes" id="UP000182584">
    <property type="component" value="Unassembled WGS sequence"/>
</dbReference>
<dbReference type="AlphaFoldDB" id="A0A1H9URW5"/>